<keyword evidence="3" id="KW-0949">S-adenosyl-L-methionine</keyword>
<dbReference type="PANTHER" id="PTHR43712">
    <property type="entry name" value="PUTATIVE (AFU_ORTHOLOGUE AFUA_4G14580)-RELATED"/>
    <property type="match status" value="1"/>
</dbReference>
<reference evidence="5 6" key="1">
    <citation type="submission" date="2019-06" db="EMBL/GenBank/DDBJ databases">
        <title>A chromosomal-level reference genome of Carpinus fangiana (Coryloideae, Betulaceae).</title>
        <authorList>
            <person name="Yang X."/>
            <person name="Wang Z."/>
            <person name="Zhang L."/>
            <person name="Hao G."/>
            <person name="Liu J."/>
            <person name="Yang Y."/>
        </authorList>
    </citation>
    <scope>NUCLEOTIDE SEQUENCE [LARGE SCALE GENOMIC DNA]</scope>
    <source>
        <strain evidence="5">Cfa_2016G</strain>
        <tissue evidence="5">Leaf</tissue>
    </source>
</reference>
<keyword evidence="1" id="KW-0489">Methyltransferase</keyword>
<gene>
    <name evidence="5" type="ORF">FH972_024465</name>
</gene>
<evidence type="ECO:0000256" key="3">
    <source>
        <dbReference type="ARBA" id="ARBA00022691"/>
    </source>
</evidence>
<evidence type="ECO:0000259" key="4">
    <source>
        <dbReference type="Pfam" id="PF00891"/>
    </source>
</evidence>
<evidence type="ECO:0000313" key="6">
    <source>
        <dbReference type="Proteomes" id="UP000327013"/>
    </source>
</evidence>
<dbReference type="GO" id="GO:0032259">
    <property type="term" value="P:methylation"/>
    <property type="evidence" value="ECO:0007669"/>
    <property type="project" value="UniProtKB-KW"/>
</dbReference>
<organism evidence="5 6">
    <name type="scientific">Carpinus fangiana</name>
    <dbReference type="NCBI Taxonomy" id="176857"/>
    <lineage>
        <taxon>Eukaryota</taxon>
        <taxon>Viridiplantae</taxon>
        <taxon>Streptophyta</taxon>
        <taxon>Embryophyta</taxon>
        <taxon>Tracheophyta</taxon>
        <taxon>Spermatophyta</taxon>
        <taxon>Magnoliopsida</taxon>
        <taxon>eudicotyledons</taxon>
        <taxon>Gunneridae</taxon>
        <taxon>Pentapetalae</taxon>
        <taxon>rosids</taxon>
        <taxon>fabids</taxon>
        <taxon>Fagales</taxon>
        <taxon>Betulaceae</taxon>
        <taxon>Carpinus</taxon>
    </lineage>
</organism>
<accession>A0A5N6KYH1</accession>
<name>A0A5N6KYH1_9ROSI</name>
<dbReference type="InterPro" id="IPR001077">
    <property type="entry name" value="COMT_C"/>
</dbReference>
<dbReference type="Proteomes" id="UP000327013">
    <property type="component" value="Unassembled WGS sequence"/>
</dbReference>
<evidence type="ECO:0000256" key="2">
    <source>
        <dbReference type="ARBA" id="ARBA00022679"/>
    </source>
</evidence>
<dbReference type="InterPro" id="IPR036390">
    <property type="entry name" value="WH_DNA-bd_sf"/>
</dbReference>
<dbReference type="InterPro" id="IPR036388">
    <property type="entry name" value="WH-like_DNA-bd_sf"/>
</dbReference>
<evidence type="ECO:0000256" key="1">
    <source>
        <dbReference type="ARBA" id="ARBA00022603"/>
    </source>
</evidence>
<dbReference type="PANTHER" id="PTHR43712:SF5">
    <property type="entry name" value="O-METHYLTRANSFERASE ASQN-RELATED"/>
    <property type="match status" value="1"/>
</dbReference>
<dbReference type="SUPFAM" id="SSF46785">
    <property type="entry name" value="Winged helix' DNA-binding domain"/>
    <property type="match status" value="1"/>
</dbReference>
<comment type="caution">
    <text evidence="5">The sequence shown here is derived from an EMBL/GenBank/DDBJ whole genome shotgun (WGS) entry which is preliminary data.</text>
</comment>
<dbReference type="Gene3D" id="1.10.10.10">
    <property type="entry name" value="Winged helix-like DNA-binding domain superfamily/Winged helix DNA-binding domain"/>
    <property type="match status" value="1"/>
</dbReference>
<dbReference type="GO" id="GO:0008171">
    <property type="term" value="F:O-methyltransferase activity"/>
    <property type="evidence" value="ECO:0007669"/>
    <property type="project" value="InterPro"/>
</dbReference>
<dbReference type="AlphaFoldDB" id="A0A5N6KYH1"/>
<dbReference type="Pfam" id="PF00891">
    <property type="entry name" value="Methyltransf_2"/>
    <property type="match status" value="1"/>
</dbReference>
<sequence>MSHHILTTAHVKNSIRSGHFVCCLTRVCLGDYTDGQILFLIDVSGVAKPPAMLHVALLSIEASAVDPRSRRKATGSEPLSRRTLLHAHWLSLAEADRRPTAKRLVELLIFCKNRRTTMLSQQLPDPDAQWRALTIGSEDLVETPVSILPCVFSPAAWQAREVLSLVRRQSPVLAPSYPLVPVNPCSTTLPKFTPYIPYQKAIMSKEASFTELAEIVSARTKTLNDYFQKAGKPQPTFAPGAPLDIIPDDEPELQKIRAELVDASRRIADYAAGSMRLSMEHMVLSQQNAAVLRFMYRFDVPHNVPFEGSISFDELAKKVGADVDILRRVTRFAYTLRLFSEPTPDHVAHTNFSYLLAKESDMWDMLGHSTEDMFPCMPFLSESQKKWPGSTKATETAFHLAFPDEVSEGKTVFEWYGENKDRAVRFGGAMKSISMGGGFVNNSATLNSFDWKALGKAKIVDVGGSRGHVSIALLRHCPELTAIVQDRPETVAQGEVPSDLTGRLSFEEANFFTEQQPIKDADVYYFRHIFHDWPDHDCKKILDNTIPSMKKGSRLIVSDWVVKPPGQESMFEEKMTRGFDLQMLIALSAKERTLEDWKELMGPGTEGQLEFELTHGRLVSFIKK</sequence>
<dbReference type="EMBL" id="VIBQ01000017">
    <property type="protein sequence ID" value="KAB8360730.1"/>
    <property type="molecule type" value="Genomic_DNA"/>
</dbReference>
<dbReference type="SUPFAM" id="SSF53335">
    <property type="entry name" value="S-adenosyl-L-methionine-dependent methyltransferases"/>
    <property type="match status" value="1"/>
</dbReference>
<dbReference type="InterPro" id="IPR016461">
    <property type="entry name" value="COMT-like"/>
</dbReference>
<dbReference type="InterPro" id="IPR029063">
    <property type="entry name" value="SAM-dependent_MTases_sf"/>
</dbReference>
<keyword evidence="6" id="KW-1185">Reference proteome</keyword>
<dbReference type="Gene3D" id="3.40.50.150">
    <property type="entry name" value="Vaccinia Virus protein VP39"/>
    <property type="match status" value="1"/>
</dbReference>
<dbReference type="PROSITE" id="PS51683">
    <property type="entry name" value="SAM_OMT_II"/>
    <property type="match status" value="1"/>
</dbReference>
<keyword evidence="2" id="KW-0808">Transferase</keyword>
<dbReference type="OrthoDB" id="1606438at2759"/>
<protein>
    <recommendedName>
        <fullName evidence="4">O-methyltransferase C-terminal domain-containing protein</fullName>
    </recommendedName>
</protein>
<evidence type="ECO:0000313" key="5">
    <source>
        <dbReference type="EMBL" id="KAB8360730.1"/>
    </source>
</evidence>
<feature type="domain" description="O-methyltransferase C-terminal" evidence="4">
    <location>
        <begin position="409"/>
        <end position="602"/>
    </location>
</feature>
<proteinExistence type="predicted"/>